<keyword evidence="8" id="KW-1185">Reference proteome</keyword>
<dbReference type="PANTHER" id="PTHR43671">
    <property type="entry name" value="SERINE/THREONINE-PROTEIN KINASE NEK"/>
    <property type="match status" value="1"/>
</dbReference>
<sequence length="448" mass="50316">MPPTQPRYTLHKPLSPSLFLVRRTGANATEETLLARPLDEPSPSHPVNSTKSAVLALLQPPSTAGTALANLLNHENIVSIRDELVDFPAEVGGGGGGAAGRRRRMFLWDWADAGTLAGVFAEYEKELVTPPASVSSGQIGGRKGVKGGFLPEGFVWHIGLGMVRGLQWLHEGVRERYGVEGGQNGGRCKRVRGRMGPERDWMPVLHRDLKAENVFLQHPRGIETYGAVKLGNFERCWVSGSVSRSKETPVVAMEWEDGPSLGELRDRRERWEREKMGVERAHRPYTEGSELFAVGALLYRMMCGYPLPPAEECPECGCVHLTSNDVAGHTPCEHDCVGDVNIDEVFKPLFNYTDGLKEFVMLLLRLNRSDEWRASIVMDIVWPRYEHWTATTEDGQLHRDIYDDIWFRQQNQERLLKSQHRVGVEERMVSDQDEDMVEIPVDDSVLVV</sequence>
<dbReference type="EMBL" id="MU855520">
    <property type="protein sequence ID" value="KAK3902274.1"/>
    <property type="molecule type" value="Genomic_DNA"/>
</dbReference>
<evidence type="ECO:0000256" key="5">
    <source>
        <dbReference type="ARBA" id="ARBA00022840"/>
    </source>
</evidence>
<evidence type="ECO:0000256" key="2">
    <source>
        <dbReference type="ARBA" id="ARBA00022679"/>
    </source>
</evidence>
<evidence type="ECO:0000256" key="4">
    <source>
        <dbReference type="ARBA" id="ARBA00022777"/>
    </source>
</evidence>
<protein>
    <recommendedName>
        <fullName evidence="1">non-specific serine/threonine protein kinase</fullName>
        <ecNumber evidence="1">2.7.11.1</ecNumber>
    </recommendedName>
</protein>
<dbReference type="AlphaFoldDB" id="A0AAN6MKH7"/>
<name>A0AAN6MKH7_9PEZI</name>
<dbReference type="Proteomes" id="UP001303889">
    <property type="component" value="Unassembled WGS sequence"/>
</dbReference>
<evidence type="ECO:0000259" key="6">
    <source>
        <dbReference type="PROSITE" id="PS50011"/>
    </source>
</evidence>
<dbReference type="InterPro" id="IPR008271">
    <property type="entry name" value="Ser/Thr_kinase_AS"/>
</dbReference>
<evidence type="ECO:0000256" key="1">
    <source>
        <dbReference type="ARBA" id="ARBA00012513"/>
    </source>
</evidence>
<dbReference type="InterPro" id="IPR050660">
    <property type="entry name" value="NEK_Ser/Thr_kinase"/>
</dbReference>
<dbReference type="PROSITE" id="PS00108">
    <property type="entry name" value="PROTEIN_KINASE_ST"/>
    <property type="match status" value="1"/>
</dbReference>
<organism evidence="7 8">
    <name type="scientific">Staphylotrichum tortipilum</name>
    <dbReference type="NCBI Taxonomy" id="2831512"/>
    <lineage>
        <taxon>Eukaryota</taxon>
        <taxon>Fungi</taxon>
        <taxon>Dikarya</taxon>
        <taxon>Ascomycota</taxon>
        <taxon>Pezizomycotina</taxon>
        <taxon>Sordariomycetes</taxon>
        <taxon>Sordariomycetidae</taxon>
        <taxon>Sordariales</taxon>
        <taxon>Chaetomiaceae</taxon>
        <taxon>Staphylotrichum</taxon>
    </lineage>
</organism>
<accession>A0AAN6MKH7</accession>
<dbReference type="GO" id="GO:0005524">
    <property type="term" value="F:ATP binding"/>
    <property type="evidence" value="ECO:0007669"/>
    <property type="project" value="UniProtKB-KW"/>
</dbReference>
<keyword evidence="3" id="KW-0547">Nucleotide-binding</keyword>
<dbReference type="SUPFAM" id="SSF56112">
    <property type="entry name" value="Protein kinase-like (PK-like)"/>
    <property type="match status" value="1"/>
</dbReference>
<keyword evidence="4" id="KW-0418">Kinase</keyword>
<dbReference type="Gene3D" id="1.10.510.10">
    <property type="entry name" value="Transferase(Phosphotransferase) domain 1"/>
    <property type="match status" value="1"/>
</dbReference>
<reference evidence="7" key="1">
    <citation type="journal article" date="2023" name="Mol. Phylogenet. Evol.">
        <title>Genome-scale phylogeny and comparative genomics of the fungal order Sordariales.</title>
        <authorList>
            <person name="Hensen N."/>
            <person name="Bonometti L."/>
            <person name="Westerberg I."/>
            <person name="Brannstrom I.O."/>
            <person name="Guillou S."/>
            <person name="Cros-Aarteil S."/>
            <person name="Calhoun S."/>
            <person name="Haridas S."/>
            <person name="Kuo A."/>
            <person name="Mondo S."/>
            <person name="Pangilinan J."/>
            <person name="Riley R."/>
            <person name="LaButti K."/>
            <person name="Andreopoulos B."/>
            <person name="Lipzen A."/>
            <person name="Chen C."/>
            <person name="Yan M."/>
            <person name="Daum C."/>
            <person name="Ng V."/>
            <person name="Clum A."/>
            <person name="Steindorff A."/>
            <person name="Ohm R.A."/>
            <person name="Martin F."/>
            <person name="Silar P."/>
            <person name="Natvig D.O."/>
            <person name="Lalanne C."/>
            <person name="Gautier V."/>
            <person name="Ament-Velasquez S.L."/>
            <person name="Kruys A."/>
            <person name="Hutchinson M.I."/>
            <person name="Powell A.J."/>
            <person name="Barry K."/>
            <person name="Miller A.N."/>
            <person name="Grigoriev I.V."/>
            <person name="Debuchy R."/>
            <person name="Gladieux P."/>
            <person name="Hiltunen Thoren M."/>
            <person name="Johannesson H."/>
        </authorList>
    </citation>
    <scope>NUCLEOTIDE SEQUENCE</scope>
    <source>
        <strain evidence="7">CBS 103.79</strain>
    </source>
</reference>
<feature type="domain" description="Protein kinase" evidence="6">
    <location>
        <begin position="8"/>
        <end position="385"/>
    </location>
</feature>
<keyword evidence="5" id="KW-0067">ATP-binding</keyword>
<evidence type="ECO:0000313" key="7">
    <source>
        <dbReference type="EMBL" id="KAK3902274.1"/>
    </source>
</evidence>
<dbReference type="PROSITE" id="PS50011">
    <property type="entry name" value="PROTEIN_KINASE_DOM"/>
    <property type="match status" value="1"/>
</dbReference>
<comment type="caution">
    <text evidence="7">The sequence shown here is derived from an EMBL/GenBank/DDBJ whole genome shotgun (WGS) entry which is preliminary data.</text>
</comment>
<dbReference type="EC" id="2.7.11.1" evidence="1"/>
<reference evidence="7" key="2">
    <citation type="submission" date="2023-05" db="EMBL/GenBank/DDBJ databases">
        <authorList>
            <consortium name="Lawrence Berkeley National Laboratory"/>
            <person name="Steindorff A."/>
            <person name="Hensen N."/>
            <person name="Bonometti L."/>
            <person name="Westerberg I."/>
            <person name="Brannstrom I.O."/>
            <person name="Guillou S."/>
            <person name="Cros-Aarteil S."/>
            <person name="Calhoun S."/>
            <person name="Haridas S."/>
            <person name="Kuo A."/>
            <person name="Mondo S."/>
            <person name="Pangilinan J."/>
            <person name="Riley R."/>
            <person name="Labutti K."/>
            <person name="Andreopoulos B."/>
            <person name="Lipzen A."/>
            <person name="Chen C."/>
            <person name="Yanf M."/>
            <person name="Daum C."/>
            <person name="Ng V."/>
            <person name="Clum A."/>
            <person name="Ohm R."/>
            <person name="Martin F."/>
            <person name="Silar P."/>
            <person name="Natvig D."/>
            <person name="Lalanne C."/>
            <person name="Gautier V."/>
            <person name="Ament-Velasquez S.L."/>
            <person name="Kruys A."/>
            <person name="Hutchinson M.I."/>
            <person name="Powell A.J."/>
            <person name="Barry K."/>
            <person name="Miller A.N."/>
            <person name="Grigoriev I.V."/>
            <person name="Debuchy R."/>
            <person name="Gladieux P."/>
            <person name="Thoren M.H."/>
            <person name="Johannesson H."/>
        </authorList>
    </citation>
    <scope>NUCLEOTIDE SEQUENCE</scope>
    <source>
        <strain evidence="7">CBS 103.79</strain>
    </source>
</reference>
<evidence type="ECO:0000313" key="8">
    <source>
        <dbReference type="Proteomes" id="UP001303889"/>
    </source>
</evidence>
<dbReference type="InterPro" id="IPR011009">
    <property type="entry name" value="Kinase-like_dom_sf"/>
</dbReference>
<evidence type="ECO:0000256" key="3">
    <source>
        <dbReference type="ARBA" id="ARBA00022741"/>
    </source>
</evidence>
<dbReference type="InterPro" id="IPR000719">
    <property type="entry name" value="Prot_kinase_dom"/>
</dbReference>
<dbReference type="PANTHER" id="PTHR43671:SF13">
    <property type="entry name" value="SERINE_THREONINE-PROTEIN KINASE NEK2"/>
    <property type="match status" value="1"/>
</dbReference>
<gene>
    <name evidence="7" type="ORF">C8A05DRAFT_34025</name>
</gene>
<proteinExistence type="predicted"/>
<dbReference type="GO" id="GO:0004674">
    <property type="term" value="F:protein serine/threonine kinase activity"/>
    <property type="evidence" value="ECO:0007669"/>
    <property type="project" value="UniProtKB-EC"/>
</dbReference>
<keyword evidence="2" id="KW-0808">Transferase</keyword>